<feature type="region of interest" description="Disordered" evidence="6">
    <location>
        <begin position="451"/>
        <end position="477"/>
    </location>
</feature>
<dbReference type="InterPro" id="IPR036318">
    <property type="entry name" value="FAD-bd_PCMH-like_sf"/>
</dbReference>
<comment type="similarity">
    <text evidence="2">Belongs to the oxygen-dependent FAD-linked oxidoreductase family.</text>
</comment>
<evidence type="ECO:0000313" key="8">
    <source>
        <dbReference type="EMBL" id="GAA2135838.1"/>
    </source>
</evidence>
<name>A0ABN2Z2K9_9ACTN</name>
<dbReference type="Gene3D" id="3.30.43.10">
    <property type="entry name" value="Uridine Diphospho-n-acetylenolpyruvylglucosamine Reductase, domain 2"/>
    <property type="match status" value="1"/>
</dbReference>
<dbReference type="Proteomes" id="UP001501771">
    <property type="component" value="Unassembled WGS sequence"/>
</dbReference>
<gene>
    <name evidence="8" type="ORF">GCM10009844_01490</name>
</gene>
<evidence type="ECO:0000256" key="3">
    <source>
        <dbReference type="ARBA" id="ARBA00022630"/>
    </source>
</evidence>
<reference evidence="8 9" key="1">
    <citation type="journal article" date="2019" name="Int. J. Syst. Evol. Microbiol.">
        <title>The Global Catalogue of Microorganisms (GCM) 10K type strain sequencing project: providing services to taxonomists for standard genome sequencing and annotation.</title>
        <authorList>
            <consortium name="The Broad Institute Genomics Platform"/>
            <consortium name="The Broad Institute Genome Sequencing Center for Infectious Disease"/>
            <person name="Wu L."/>
            <person name="Ma J."/>
        </authorList>
    </citation>
    <scope>NUCLEOTIDE SEQUENCE [LARGE SCALE GENOMIC DNA]</scope>
    <source>
        <strain evidence="8 9">JCM 16022</strain>
    </source>
</reference>
<evidence type="ECO:0000256" key="2">
    <source>
        <dbReference type="ARBA" id="ARBA00005466"/>
    </source>
</evidence>
<dbReference type="InterPro" id="IPR012951">
    <property type="entry name" value="BBE"/>
</dbReference>
<dbReference type="SUPFAM" id="SSF56176">
    <property type="entry name" value="FAD-binding/transporter-associated domain-like"/>
    <property type="match status" value="1"/>
</dbReference>
<evidence type="ECO:0000256" key="1">
    <source>
        <dbReference type="ARBA" id="ARBA00001974"/>
    </source>
</evidence>
<dbReference type="InterPro" id="IPR016169">
    <property type="entry name" value="FAD-bd_PCMH_sub2"/>
</dbReference>
<evidence type="ECO:0000256" key="6">
    <source>
        <dbReference type="SAM" id="MobiDB-lite"/>
    </source>
</evidence>
<dbReference type="Pfam" id="PF01565">
    <property type="entry name" value="FAD_binding_4"/>
    <property type="match status" value="1"/>
</dbReference>
<dbReference type="PROSITE" id="PS51387">
    <property type="entry name" value="FAD_PCMH"/>
    <property type="match status" value="1"/>
</dbReference>
<proteinExistence type="inferred from homology"/>
<dbReference type="PANTHER" id="PTHR42973:SF39">
    <property type="entry name" value="FAD-BINDING PCMH-TYPE DOMAIN-CONTAINING PROTEIN"/>
    <property type="match status" value="1"/>
</dbReference>
<dbReference type="Gene3D" id="3.30.465.10">
    <property type="match status" value="1"/>
</dbReference>
<evidence type="ECO:0000256" key="4">
    <source>
        <dbReference type="ARBA" id="ARBA00022827"/>
    </source>
</evidence>
<evidence type="ECO:0000256" key="5">
    <source>
        <dbReference type="ARBA" id="ARBA00023002"/>
    </source>
</evidence>
<dbReference type="InterPro" id="IPR016167">
    <property type="entry name" value="FAD-bd_PCMH_sub1"/>
</dbReference>
<dbReference type="InterPro" id="IPR016166">
    <property type="entry name" value="FAD-bd_PCMH"/>
</dbReference>
<keyword evidence="3" id="KW-0285">Flavoprotein</keyword>
<feature type="region of interest" description="Disordered" evidence="6">
    <location>
        <begin position="1"/>
        <end position="23"/>
    </location>
</feature>
<dbReference type="Pfam" id="PF08031">
    <property type="entry name" value="BBE"/>
    <property type="match status" value="1"/>
</dbReference>
<keyword evidence="4" id="KW-0274">FAD</keyword>
<dbReference type="EMBL" id="BAAAQR010000001">
    <property type="protein sequence ID" value="GAA2135838.1"/>
    <property type="molecule type" value="Genomic_DNA"/>
</dbReference>
<keyword evidence="9" id="KW-1185">Reference proteome</keyword>
<dbReference type="PANTHER" id="PTHR42973">
    <property type="entry name" value="BINDING OXIDOREDUCTASE, PUTATIVE (AFU_ORTHOLOGUE AFUA_1G17690)-RELATED"/>
    <property type="match status" value="1"/>
</dbReference>
<dbReference type="Gene3D" id="3.40.462.20">
    <property type="match status" value="1"/>
</dbReference>
<sequence length="477" mass="50717">MRGGDKGVVMTQPYTGTTLRPGEPGYDDARRVFNGLIDRRPERILRPTTDEEVAAAVLSAVDAGSLVSVYGGGHGVTGAAVVDGGVCIDLREMDRVEVDPDERLLRVGGGATWGKVDAATQQHGLAVTGGRMSTTGVAGLALGSGSGWLERHCGLTCDNLLEARVVTADGRVVTASKDENADLFWALRGGGGSFGIVTEFAFHLHEIGPTVLGGMLLYPGHLAREVITFWSEFVADAPDELGSGVALVTAPPADFVPEPARGKPAVGIIVCWSGSLDEGTRALEPLRAFGPPAVDLVGPMPYTEVQQLIDAGNPPGMHNYWSADFLTGLPGEAVDALVSHAQPAPSPLSQTIVIHLGGALARVGEEETAFGQRQAPFNVHYLTMWPPDHAEDQRNIDYTRALVAAMKPWASGNAYLNFIGDEGLTRVEAAFGREKFARLQAIKDRWDPENVFRHNQNIPPTRETGRQPVTPTPVAAT</sequence>
<dbReference type="InterPro" id="IPR050416">
    <property type="entry name" value="FAD-linked_Oxidoreductase"/>
</dbReference>
<evidence type="ECO:0000313" key="9">
    <source>
        <dbReference type="Proteomes" id="UP001501771"/>
    </source>
</evidence>
<protein>
    <submittedName>
        <fullName evidence="8">FAD-binding oxidoreductase</fullName>
    </submittedName>
</protein>
<organism evidence="8 9">
    <name type="scientific">Nocardioides koreensis</name>
    <dbReference type="NCBI Taxonomy" id="433651"/>
    <lineage>
        <taxon>Bacteria</taxon>
        <taxon>Bacillati</taxon>
        <taxon>Actinomycetota</taxon>
        <taxon>Actinomycetes</taxon>
        <taxon>Propionibacteriales</taxon>
        <taxon>Nocardioidaceae</taxon>
        <taxon>Nocardioides</taxon>
    </lineage>
</organism>
<comment type="cofactor">
    <cofactor evidence="1">
        <name>FAD</name>
        <dbReference type="ChEBI" id="CHEBI:57692"/>
    </cofactor>
</comment>
<feature type="domain" description="FAD-binding PCMH-type" evidence="7">
    <location>
        <begin position="37"/>
        <end position="207"/>
    </location>
</feature>
<evidence type="ECO:0000259" key="7">
    <source>
        <dbReference type="PROSITE" id="PS51387"/>
    </source>
</evidence>
<keyword evidence="5" id="KW-0560">Oxidoreductase</keyword>
<comment type="caution">
    <text evidence="8">The sequence shown here is derived from an EMBL/GenBank/DDBJ whole genome shotgun (WGS) entry which is preliminary data.</text>
</comment>
<dbReference type="PROSITE" id="PS00862">
    <property type="entry name" value="OX2_COVAL_FAD"/>
    <property type="match status" value="1"/>
</dbReference>
<dbReference type="InterPro" id="IPR006094">
    <property type="entry name" value="Oxid_FAD_bind_N"/>
</dbReference>
<dbReference type="InterPro" id="IPR006093">
    <property type="entry name" value="Oxy_OxRdtase_FAD_BS"/>
</dbReference>
<accession>A0ABN2Z2K9</accession>